<keyword evidence="2" id="KW-0175">Coiled coil</keyword>
<reference evidence="4 5" key="1">
    <citation type="journal article" date="2013" name="ISME J.">
        <title>Multifactorial diversity sustains microbial community stability.</title>
        <authorList>
            <person name="Erkus O."/>
            <person name="de Jager V.C."/>
            <person name="Spus M."/>
            <person name="van Alen-Boerrigter I.J."/>
            <person name="van Rijswijck I.M."/>
            <person name="Hazelwood L."/>
            <person name="Janssen P.W."/>
            <person name="van Hijum S.A."/>
            <person name="Kleerebezem M."/>
            <person name="Smid E.J."/>
        </authorList>
    </citation>
    <scope>NUCLEOTIDE SEQUENCE [LARGE SCALE GENOMIC DNA]</scope>
    <source>
        <strain evidence="4 5">TIFN3</strain>
    </source>
</reference>
<dbReference type="NCBIfam" id="NF033546">
    <property type="entry name" value="transpos_IS21"/>
    <property type="match status" value="1"/>
</dbReference>
<feature type="coiled-coil region" evidence="2">
    <location>
        <begin position="149"/>
        <end position="176"/>
    </location>
</feature>
<dbReference type="PROSITE" id="PS50994">
    <property type="entry name" value="INTEGRASE"/>
    <property type="match status" value="1"/>
</dbReference>
<dbReference type="EMBL" id="ATBE01000075">
    <property type="protein sequence ID" value="EQC95732.1"/>
    <property type="molecule type" value="Genomic_DNA"/>
</dbReference>
<feature type="non-terminal residue" evidence="4">
    <location>
        <position position="271"/>
    </location>
</feature>
<dbReference type="InterPro" id="IPR012337">
    <property type="entry name" value="RNaseH-like_sf"/>
</dbReference>
<evidence type="ECO:0000256" key="2">
    <source>
        <dbReference type="SAM" id="Coils"/>
    </source>
</evidence>
<evidence type="ECO:0000313" key="4">
    <source>
        <dbReference type="EMBL" id="EQC95732.1"/>
    </source>
</evidence>
<protein>
    <recommendedName>
        <fullName evidence="3">Integrase catalytic domain-containing protein</fullName>
    </recommendedName>
</protein>
<proteinExistence type="inferred from homology"/>
<dbReference type="Gene3D" id="3.30.420.10">
    <property type="entry name" value="Ribonuclease H-like superfamily/Ribonuclease H"/>
    <property type="match status" value="1"/>
</dbReference>
<evidence type="ECO:0000259" key="3">
    <source>
        <dbReference type="PROSITE" id="PS50994"/>
    </source>
</evidence>
<dbReference type="Proteomes" id="UP000015664">
    <property type="component" value="Unassembled WGS sequence"/>
</dbReference>
<sequence>MIRESCKHKATIRIETTPGLSAQVDWKENLKLISRNGEVFTINIFLYILGYSRMKYLQLTVDRLQPTLFECLNHAFEKFGGVPEEIWFDNMKTVVDHSKSQFSNVVFNERFRQYAKDAGFKPIASRPFRPQTKGKVEALARTVDRLLVFNNEFEDLEELQALVQQLMEDLNHKEISQAIGTSPSERLDQEALNLKAFDLELLKVYSQLSVPLTRKVSKEALVIFEGRKYSVPVKYIGQTVTCEKEQEDLKVYCDQRLIARHPLSDRPFNYR</sequence>
<organism evidence="4 5">
    <name type="scientific">Lactococcus cremoris subsp. cremoris TIFN3</name>
    <dbReference type="NCBI Taxonomy" id="1234873"/>
    <lineage>
        <taxon>Bacteria</taxon>
        <taxon>Bacillati</taxon>
        <taxon>Bacillota</taxon>
        <taxon>Bacilli</taxon>
        <taxon>Lactobacillales</taxon>
        <taxon>Streptococcaceae</taxon>
        <taxon>Lactococcus</taxon>
        <taxon>Lactococcus cremoris subsp. cremoris</taxon>
    </lineage>
</organism>
<dbReference type="AlphaFoldDB" id="T0VIR8"/>
<dbReference type="GO" id="GO:0015074">
    <property type="term" value="P:DNA integration"/>
    <property type="evidence" value="ECO:0007669"/>
    <property type="project" value="InterPro"/>
</dbReference>
<evidence type="ECO:0000313" key="5">
    <source>
        <dbReference type="Proteomes" id="UP000015664"/>
    </source>
</evidence>
<evidence type="ECO:0000256" key="1">
    <source>
        <dbReference type="ARBA" id="ARBA00009277"/>
    </source>
</evidence>
<gene>
    <name evidence="4" type="ORF">LLT3_13720</name>
</gene>
<accession>T0VIR8</accession>
<name>T0VIR8_LACLC</name>
<dbReference type="GO" id="GO:0003676">
    <property type="term" value="F:nucleic acid binding"/>
    <property type="evidence" value="ECO:0007669"/>
    <property type="project" value="InterPro"/>
</dbReference>
<dbReference type="InterPro" id="IPR054353">
    <property type="entry name" value="IstA-like_C"/>
</dbReference>
<comment type="caution">
    <text evidence="4">The sequence shown here is derived from an EMBL/GenBank/DDBJ whole genome shotgun (WGS) entry which is preliminary data.</text>
</comment>
<dbReference type="InterPro" id="IPR001584">
    <property type="entry name" value="Integrase_cat-core"/>
</dbReference>
<dbReference type="InterPro" id="IPR036397">
    <property type="entry name" value="RNaseH_sf"/>
</dbReference>
<dbReference type="PANTHER" id="PTHR35004:SF6">
    <property type="entry name" value="TRANSPOSASE"/>
    <property type="match status" value="1"/>
</dbReference>
<dbReference type="SUPFAM" id="SSF53098">
    <property type="entry name" value="Ribonuclease H-like"/>
    <property type="match status" value="1"/>
</dbReference>
<comment type="similarity">
    <text evidence="1">Belongs to the transposase IS21/IS408/IS1162 family.</text>
</comment>
<feature type="domain" description="Integrase catalytic" evidence="3">
    <location>
        <begin position="14"/>
        <end position="191"/>
    </location>
</feature>
<dbReference type="PANTHER" id="PTHR35004">
    <property type="entry name" value="TRANSPOSASE RV3428C-RELATED"/>
    <property type="match status" value="1"/>
</dbReference>
<dbReference type="Pfam" id="PF22483">
    <property type="entry name" value="Mu-transpos_C_2"/>
    <property type="match status" value="1"/>
</dbReference>